<feature type="signal peptide" evidence="2">
    <location>
        <begin position="1"/>
        <end position="39"/>
    </location>
</feature>
<dbReference type="EMBL" id="CP016199">
    <property type="protein sequence ID" value="ASS37434.1"/>
    <property type="molecule type" value="Genomic_DNA"/>
</dbReference>
<feature type="compositionally biased region" description="Low complexity" evidence="1">
    <location>
        <begin position="98"/>
        <end position="107"/>
    </location>
</feature>
<accession>A0A223AR34</accession>
<proteinExistence type="predicted"/>
<feature type="compositionally biased region" description="Polar residues" evidence="1">
    <location>
        <begin position="151"/>
        <end position="172"/>
    </location>
</feature>
<evidence type="ECO:0000313" key="3">
    <source>
        <dbReference type="EMBL" id="ASS37434.1"/>
    </source>
</evidence>
<evidence type="ECO:0000313" key="4">
    <source>
        <dbReference type="Proteomes" id="UP000214689"/>
    </source>
</evidence>
<feature type="region of interest" description="Disordered" evidence="1">
    <location>
        <begin position="31"/>
        <end position="172"/>
    </location>
</feature>
<dbReference type="OrthoDB" id="355208at2"/>
<evidence type="ECO:0000256" key="1">
    <source>
        <dbReference type="SAM" id="MobiDB-lite"/>
    </source>
</evidence>
<sequence>MDEMRKAAIKNKLAAALIAVMIAAASLSGWSSLSGQVSAADSSVKLTYVSPSKIYSDSSKSKSKTEKTSKTKKSTKSKNKNKAESNSDSSNGAPGQPPSDGQGDGQPHSGGQPPADGKSGVQPQSDSRNSSSSQNDAPGQPPSGEPGGGANTQSYDYSGTNKGKLTASKKSVNATNKTINSDVADVNALLAKSGGTLTVKNSKVTKSGDDTNGDNVNFYGINSSALAVGKGSKMFISKTSIESTSEGSNGIFATDNGTVYANDVKITTKKGGNSRGLDATYGGVIYANKMNISTEGDHSAAIATDRGGGYISVTNSSLKTAGSGSPLIYSTGDIEVDAVKGTATGSQIAGIEGQNRILIYNSSLTSTNDAISGSDPIKNGVIIYQSTSGDAEAKSSKLGDFEAVDSKLKSTISGGAMFYVTNTNAKVVLQNTKLDFDSSKVDLINASGNNSNSWGNQGSNGGKVTFTGIKQTLKGNITVDTISNVNLHLTKNSTWTGSATIENNSAGSTSKSPLTVNVDKSSKWVVTKSTKVSNLNVEKGGKIVDSNGKTVTIKVNGKTAVKGDSNIVVTVTGKYSTTVKTSAKSSLSTKVLLREAFDKKYNTKTTFGTNKLS</sequence>
<organism evidence="3 4">
    <name type="scientific">Mogibacterium pumilum</name>
    <dbReference type="NCBI Taxonomy" id="86332"/>
    <lineage>
        <taxon>Bacteria</taxon>
        <taxon>Bacillati</taxon>
        <taxon>Bacillota</taxon>
        <taxon>Clostridia</taxon>
        <taxon>Peptostreptococcales</taxon>
        <taxon>Anaerovoracaceae</taxon>
        <taxon>Mogibacterium</taxon>
    </lineage>
</organism>
<dbReference type="Gene3D" id="2.160.20.20">
    <property type="match status" value="1"/>
</dbReference>
<gene>
    <name evidence="3" type="ORF">AXF17_02445</name>
</gene>
<dbReference type="InterPro" id="IPR012332">
    <property type="entry name" value="Autotransporter_pectin_lyase_C"/>
</dbReference>
<evidence type="ECO:0000256" key="2">
    <source>
        <dbReference type="SAM" id="SignalP"/>
    </source>
</evidence>
<reference evidence="4" key="1">
    <citation type="submission" date="2016-05" db="EMBL/GenBank/DDBJ databases">
        <authorList>
            <person name="Holder M.E."/>
            <person name="Ajami N.J."/>
            <person name="Petrosino J.F."/>
        </authorList>
    </citation>
    <scope>NUCLEOTIDE SEQUENCE [LARGE SCALE GENOMIC DNA]</scope>
    <source>
        <strain evidence="4">ATCC 700696</strain>
    </source>
</reference>
<feature type="compositionally biased region" description="Low complexity" evidence="1">
    <location>
        <begin position="124"/>
        <end position="138"/>
    </location>
</feature>
<name>A0A223AR34_9FIRM</name>
<feature type="compositionally biased region" description="Polar residues" evidence="1">
    <location>
        <begin position="40"/>
        <end position="55"/>
    </location>
</feature>
<feature type="chain" id="PRO_5012668663" evidence="2">
    <location>
        <begin position="40"/>
        <end position="613"/>
    </location>
</feature>
<protein>
    <submittedName>
        <fullName evidence="3">Adhesin</fullName>
    </submittedName>
</protein>
<keyword evidence="4" id="KW-1185">Reference proteome</keyword>
<feature type="compositionally biased region" description="Basic residues" evidence="1">
    <location>
        <begin position="70"/>
        <end position="80"/>
    </location>
</feature>
<dbReference type="AlphaFoldDB" id="A0A223AR34"/>
<dbReference type="Proteomes" id="UP000214689">
    <property type="component" value="Chromosome"/>
</dbReference>
<feature type="compositionally biased region" description="Basic and acidic residues" evidence="1">
    <location>
        <begin position="59"/>
        <end position="69"/>
    </location>
</feature>
<keyword evidence="2" id="KW-0732">Signal</keyword>